<evidence type="ECO:0000313" key="4">
    <source>
        <dbReference type="EMBL" id="HJB80773.1"/>
    </source>
</evidence>
<feature type="domain" description="Tail sheath protein C-terminal" evidence="3">
    <location>
        <begin position="243"/>
        <end position="341"/>
    </location>
</feature>
<dbReference type="Pfam" id="PF17482">
    <property type="entry name" value="Phage_sheath_1C"/>
    <property type="match status" value="1"/>
</dbReference>
<reference evidence="4" key="2">
    <citation type="submission" date="2021-04" db="EMBL/GenBank/DDBJ databases">
        <authorList>
            <person name="Gilroy R."/>
        </authorList>
    </citation>
    <scope>NUCLEOTIDE SEQUENCE</scope>
    <source>
        <strain evidence="4">CHK192-8294</strain>
    </source>
</reference>
<reference evidence="4" key="1">
    <citation type="journal article" date="2021" name="PeerJ">
        <title>Extensive microbial diversity within the chicken gut microbiome revealed by metagenomics and culture.</title>
        <authorList>
            <person name="Gilroy R."/>
            <person name="Ravi A."/>
            <person name="Getino M."/>
            <person name="Pursley I."/>
            <person name="Horton D.L."/>
            <person name="Alikhan N.F."/>
            <person name="Baker D."/>
            <person name="Gharbi K."/>
            <person name="Hall N."/>
            <person name="Watson M."/>
            <person name="Adriaenssens E.M."/>
            <person name="Foster-Nyarko E."/>
            <person name="Jarju S."/>
            <person name="Secka A."/>
            <person name="Antonio M."/>
            <person name="Oren A."/>
            <person name="Chaudhuri R.R."/>
            <person name="La Ragione R."/>
            <person name="Hildebrand F."/>
            <person name="Pallen M.J."/>
        </authorList>
    </citation>
    <scope>NUCLEOTIDE SEQUENCE</scope>
    <source>
        <strain evidence="4">CHK192-8294</strain>
    </source>
</reference>
<evidence type="ECO:0000256" key="1">
    <source>
        <dbReference type="ARBA" id="ARBA00008005"/>
    </source>
</evidence>
<feature type="domain" description="Tail sheath protein subtilisin-like" evidence="2">
    <location>
        <begin position="85"/>
        <end position="235"/>
    </location>
</feature>
<dbReference type="Gene3D" id="3.30.1370.220">
    <property type="match status" value="1"/>
</dbReference>
<gene>
    <name evidence="4" type="ORF">H9712_07290</name>
</gene>
<evidence type="ECO:0000259" key="3">
    <source>
        <dbReference type="Pfam" id="PF17482"/>
    </source>
</evidence>
<dbReference type="Gene3D" id="3.40.50.11790">
    <property type="match status" value="1"/>
</dbReference>
<comment type="caution">
    <text evidence="4">The sequence shown here is derived from an EMBL/GenBank/DDBJ whole genome shotgun (WGS) entry which is preliminary data.</text>
</comment>
<dbReference type="EMBL" id="DWXO01000070">
    <property type="protein sequence ID" value="HJB80773.1"/>
    <property type="molecule type" value="Genomic_DNA"/>
</dbReference>
<dbReference type="Pfam" id="PF04984">
    <property type="entry name" value="Phage_sheath_1"/>
    <property type="match status" value="1"/>
</dbReference>
<evidence type="ECO:0000259" key="2">
    <source>
        <dbReference type="Pfam" id="PF04984"/>
    </source>
</evidence>
<dbReference type="Proteomes" id="UP000823921">
    <property type="component" value="Unassembled WGS sequence"/>
</dbReference>
<organism evidence="4 5">
    <name type="scientific">Candidatus Flavonifractor intestinigallinarum</name>
    <dbReference type="NCBI Taxonomy" id="2838586"/>
    <lineage>
        <taxon>Bacteria</taxon>
        <taxon>Bacillati</taxon>
        <taxon>Bacillota</taxon>
        <taxon>Clostridia</taxon>
        <taxon>Eubacteriales</taxon>
        <taxon>Oscillospiraceae</taxon>
        <taxon>Flavonifractor</taxon>
    </lineage>
</organism>
<name>A0A9D2MN77_9FIRM</name>
<proteinExistence type="inferred from homology"/>
<dbReference type="InterPro" id="IPR035089">
    <property type="entry name" value="Phage_sheath_subtilisin"/>
</dbReference>
<sequence>MSMTIHERPGVYSSYDASTVISGSGGSSTVGLVGLVTDGESGKLYTFNRYEDAVTQFGQEENLTKLVQVLFRNGAARVVVAPVSGEEDYQGAFDLLAMEDDIDLVVCDSTQLSVQQALRQSVCDASQARRERIAVVGGAQSEDVEALVERAEGINSERVVLVAPGDGTGLAAAAVAGAIAGENDPAIPLGGAELKGLEGMEARYADTEIDTLVRGGVTPLENVSGVVSVVRGVTTRTKTGEAEDATWRELTTIRIVDDVIPTIRNSLRAKFRRTKNTEQTRGAIRSQVVLELENKLAREIITGYDQVTVEADTENPTVCLVDFTFTVAHGLNQIWLTAHITV</sequence>
<accession>A0A9D2MN77</accession>
<dbReference type="InterPro" id="IPR020287">
    <property type="entry name" value="Tail_sheath_C"/>
</dbReference>
<dbReference type="AlphaFoldDB" id="A0A9D2MN77"/>
<comment type="similarity">
    <text evidence="1">Belongs to the myoviridae tail sheath protein family.</text>
</comment>
<protein>
    <submittedName>
        <fullName evidence="4">Phage tail sheath subtilisin-like domain-containing protein</fullName>
    </submittedName>
</protein>
<evidence type="ECO:0000313" key="5">
    <source>
        <dbReference type="Proteomes" id="UP000823921"/>
    </source>
</evidence>